<evidence type="ECO:0000256" key="13">
    <source>
        <dbReference type="PIRSR" id="PIRSR004682-4"/>
    </source>
</evidence>
<feature type="site" description="Contributes to substrate recognition" evidence="12">
    <location>
        <position position="101"/>
    </location>
</feature>
<keyword evidence="15" id="KW-1185">Reference proteome</keyword>
<evidence type="ECO:0000256" key="9">
    <source>
        <dbReference type="PIRNR" id="PIRNR004682"/>
    </source>
</evidence>
<dbReference type="Proteomes" id="UP000218160">
    <property type="component" value="Chromosome 1"/>
</dbReference>
<evidence type="ECO:0000256" key="7">
    <source>
        <dbReference type="ARBA" id="ARBA00031828"/>
    </source>
</evidence>
<dbReference type="KEGG" id="elux:BTN50_0329"/>
<evidence type="ECO:0000313" key="15">
    <source>
        <dbReference type="Proteomes" id="UP000218160"/>
    </source>
</evidence>
<keyword evidence="3 13" id="KW-0479">Metal-binding</keyword>
<dbReference type="EC" id="3.1.3.-" evidence="9"/>
<dbReference type="SUPFAM" id="SSF56784">
    <property type="entry name" value="HAD-like"/>
    <property type="match status" value="1"/>
</dbReference>
<feature type="binding site" evidence="13">
    <location>
        <position position="2"/>
    </location>
    <ligand>
        <name>Mg(2+)</name>
        <dbReference type="ChEBI" id="CHEBI:18420"/>
    </ligand>
</feature>
<evidence type="ECO:0000256" key="2">
    <source>
        <dbReference type="ARBA" id="ARBA00022490"/>
    </source>
</evidence>
<feature type="site" description="Stabilizes the phosphoryl group" evidence="12">
    <location>
        <position position="44"/>
    </location>
</feature>
<feature type="binding site" evidence="13">
    <location>
        <position position="4"/>
    </location>
    <ligand>
        <name>Mg(2+)</name>
        <dbReference type="ChEBI" id="CHEBI:18420"/>
    </ligand>
</feature>
<evidence type="ECO:0000256" key="12">
    <source>
        <dbReference type="PIRSR" id="PIRSR004682-3"/>
    </source>
</evidence>
<keyword evidence="13" id="KW-0460">Magnesium</keyword>
<reference evidence="15" key="1">
    <citation type="submission" date="2017-04" db="EMBL/GenBank/DDBJ databases">
        <title>Genome evolution of the luminous symbionts of deep sea anglerfish.</title>
        <authorList>
            <person name="Hendry T.A."/>
        </authorList>
    </citation>
    <scope>NUCLEOTIDE SEQUENCE [LARGE SCALE GENOMIC DNA]</scope>
</reference>
<dbReference type="FunFam" id="3.40.50.1000:FF:000037">
    <property type="entry name" value="D,D-heptose 1,7-bisphosphate phosphatase"/>
    <property type="match status" value="1"/>
</dbReference>
<keyword evidence="6 9" id="KW-0119">Carbohydrate metabolism</keyword>
<dbReference type="NCBIfam" id="TIGR01662">
    <property type="entry name" value="HAD-SF-IIIA"/>
    <property type="match status" value="1"/>
</dbReference>
<dbReference type="NCBIfam" id="TIGR01656">
    <property type="entry name" value="Histidinol-ppas"/>
    <property type="match status" value="1"/>
</dbReference>
<evidence type="ECO:0000256" key="8">
    <source>
        <dbReference type="ARBA" id="ARBA00061616"/>
    </source>
</evidence>
<feature type="binding site" evidence="11">
    <location>
        <position position="128"/>
    </location>
    <ligand>
        <name>substrate</name>
    </ligand>
</feature>
<evidence type="ECO:0000256" key="11">
    <source>
        <dbReference type="PIRSR" id="PIRSR004682-2"/>
    </source>
</evidence>
<gene>
    <name evidence="14" type="ORF">BTN50_0329</name>
</gene>
<comment type="subcellular location">
    <subcellularLocation>
        <location evidence="1 9">Cytoplasm</location>
    </subcellularLocation>
</comment>
<evidence type="ECO:0000256" key="10">
    <source>
        <dbReference type="PIRSR" id="PIRSR004682-1"/>
    </source>
</evidence>
<dbReference type="EMBL" id="CP020660">
    <property type="protein sequence ID" value="ATF08865.1"/>
    <property type="molecule type" value="Genomic_DNA"/>
</dbReference>
<feature type="binding site" evidence="13">
    <location>
        <position position="98"/>
    </location>
    <ligand>
        <name>Zn(2+)</name>
        <dbReference type="ChEBI" id="CHEBI:29105"/>
    </ligand>
</feature>
<dbReference type="GO" id="GO:0005737">
    <property type="term" value="C:cytoplasm"/>
    <property type="evidence" value="ECO:0007669"/>
    <property type="project" value="UniProtKB-SubCell"/>
</dbReference>
<dbReference type="CDD" id="cd07503">
    <property type="entry name" value="HAD_HisB-N"/>
    <property type="match status" value="1"/>
</dbReference>
<dbReference type="Pfam" id="PF13242">
    <property type="entry name" value="Hydrolase_like"/>
    <property type="match status" value="1"/>
</dbReference>
<dbReference type="GO" id="GO:0005975">
    <property type="term" value="P:carbohydrate metabolic process"/>
    <property type="evidence" value="ECO:0007669"/>
    <property type="project" value="InterPro"/>
</dbReference>
<comment type="cofactor">
    <cofactor evidence="13">
        <name>Zn(2+)</name>
        <dbReference type="ChEBI" id="CHEBI:29105"/>
    </cofactor>
</comment>
<dbReference type="InterPro" id="IPR006549">
    <property type="entry name" value="HAD-SF_hydro_IIIA"/>
</dbReference>
<evidence type="ECO:0000313" key="14">
    <source>
        <dbReference type="EMBL" id="ATF08865.1"/>
    </source>
</evidence>
<feature type="binding site" evidence="11">
    <location>
        <begin position="10"/>
        <end position="13"/>
    </location>
    <ligand>
        <name>substrate</name>
    </ligand>
</feature>
<dbReference type="PIRSF" id="PIRSF004682">
    <property type="entry name" value="GmhB"/>
    <property type="match status" value="1"/>
</dbReference>
<dbReference type="PANTHER" id="PTHR42891:SF1">
    <property type="entry name" value="D-GLYCERO-BETA-D-MANNO-HEPTOSE-1,7-BISPHOSPHATE 7-PHOSPHATASE"/>
    <property type="match status" value="1"/>
</dbReference>
<dbReference type="PANTHER" id="PTHR42891">
    <property type="entry name" value="D-GLYCERO-BETA-D-MANNO-HEPTOSE-1,7-BISPHOSPHATE 7-PHOSPHATASE"/>
    <property type="match status" value="1"/>
</dbReference>
<dbReference type="GO" id="GO:0046872">
    <property type="term" value="F:metal ion binding"/>
    <property type="evidence" value="ECO:0007669"/>
    <property type="project" value="UniProtKB-KW"/>
</dbReference>
<feature type="site" description="Stabilizes the phosphoryl group" evidence="12">
    <location>
        <position position="102"/>
    </location>
</feature>
<keyword evidence="5 13" id="KW-0862">Zinc</keyword>
<keyword evidence="4 9" id="KW-0378">Hydrolase</keyword>
<dbReference type="Gene3D" id="3.40.50.1000">
    <property type="entry name" value="HAD superfamily/HAD-like"/>
    <property type="match status" value="1"/>
</dbReference>
<name>A0A291B785_9GAMM</name>
<dbReference type="InterPro" id="IPR006543">
    <property type="entry name" value="Histidinol-phos"/>
</dbReference>
<feature type="active site" description="Proton donor" evidence="10">
    <location>
        <position position="4"/>
    </location>
</feature>
<evidence type="ECO:0000256" key="4">
    <source>
        <dbReference type="ARBA" id="ARBA00022801"/>
    </source>
</evidence>
<evidence type="ECO:0000256" key="6">
    <source>
        <dbReference type="ARBA" id="ARBA00023277"/>
    </source>
</evidence>
<accession>A0A291B785</accession>
<dbReference type="NCBIfam" id="NF006506">
    <property type="entry name" value="PRK08942.1"/>
    <property type="match status" value="1"/>
</dbReference>
<feature type="binding site" evidence="13">
    <location>
        <position position="127"/>
    </location>
    <ligand>
        <name>Mg(2+)</name>
        <dbReference type="ChEBI" id="CHEBI:18420"/>
    </ligand>
</feature>
<dbReference type="InterPro" id="IPR023214">
    <property type="entry name" value="HAD_sf"/>
</dbReference>
<keyword evidence="2 9" id="KW-0963">Cytoplasm</keyword>
<dbReference type="InterPro" id="IPR004446">
    <property type="entry name" value="Heptose_bisP_phosphatase"/>
</dbReference>
<comment type="similarity">
    <text evidence="8 9">Belongs to the gmhB family.</text>
</comment>
<feature type="binding site" evidence="13">
    <location>
        <position position="83"/>
    </location>
    <ligand>
        <name>Zn(2+)</name>
        <dbReference type="ChEBI" id="CHEBI:29105"/>
    </ligand>
</feature>
<dbReference type="GO" id="GO:0016791">
    <property type="term" value="F:phosphatase activity"/>
    <property type="evidence" value="ECO:0007669"/>
    <property type="project" value="InterPro"/>
</dbReference>
<feature type="binding site" evidence="11">
    <location>
        <begin position="101"/>
        <end position="102"/>
    </location>
    <ligand>
        <name>substrate</name>
    </ligand>
</feature>
<dbReference type="AlphaFoldDB" id="A0A291B785"/>
<sequence length="177" mass="20165">MDRDGVINVEHGYISKVNDFEYIEGVFDACRALKSMGYLLVLVTNQSGIARGYYTKNDFMSLTKWMNWSFAKQGINFDSIYYCPHHPEYGDETYKKNCNFRKPKPGMFFDARDSLNIDMHRSVMIGDKTDDMRAAHAAGIGTKILVRSGQKISKEGEELAIIVLNSIADVPVYLKNR</sequence>
<comment type="cofactor">
    <cofactor evidence="13">
        <name>Mg(2+)</name>
        <dbReference type="ChEBI" id="CHEBI:18420"/>
    </cofactor>
</comment>
<dbReference type="NCBIfam" id="TIGR00213">
    <property type="entry name" value="GmhB_yaeD"/>
    <property type="match status" value="1"/>
</dbReference>
<feature type="binding site" evidence="11">
    <location>
        <begin position="2"/>
        <end position="4"/>
    </location>
    <ligand>
        <name>substrate</name>
    </ligand>
</feature>
<feature type="binding site" evidence="13">
    <location>
        <position position="85"/>
    </location>
    <ligand>
        <name>Zn(2+)</name>
        <dbReference type="ChEBI" id="CHEBI:29105"/>
    </ligand>
</feature>
<organism evidence="14 15">
    <name type="scientific">Candidatus Enterovibrio altilux</name>
    <dbReference type="NCBI Taxonomy" id="1927128"/>
    <lineage>
        <taxon>Bacteria</taxon>
        <taxon>Pseudomonadati</taxon>
        <taxon>Pseudomonadota</taxon>
        <taxon>Gammaproteobacteria</taxon>
        <taxon>Vibrionales</taxon>
        <taxon>Vibrionaceae</taxon>
        <taxon>Enterovibrio</taxon>
    </lineage>
</organism>
<evidence type="ECO:0000256" key="3">
    <source>
        <dbReference type="ARBA" id="ARBA00022723"/>
    </source>
</evidence>
<dbReference type="InterPro" id="IPR036412">
    <property type="entry name" value="HAD-like_sf"/>
</dbReference>
<protein>
    <recommendedName>
        <fullName evidence="7 9">D,D-heptose 1,7-bisphosphate phosphatase</fullName>
        <ecNumber evidence="9">3.1.3.-</ecNumber>
    </recommendedName>
</protein>
<feature type="binding site" evidence="11">
    <location>
        <begin position="44"/>
        <end position="47"/>
    </location>
    <ligand>
        <name>substrate</name>
    </ligand>
</feature>
<feature type="active site" description="Nucleophile" evidence="10">
    <location>
        <position position="2"/>
    </location>
</feature>
<evidence type="ECO:0000256" key="5">
    <source>
        <dbReference type="ARBA" id="ARBA00022833"/>
    </source>
</evidence>
<evidence type="ECO:0000256" key="1">
    <source>
        <dbReference type="ARBA" id="ARBA00004496"/>
    </source>
</evidence>
<feature type="binding site" evidence="13">
    <location>
        <position position="128"/>
    </location>
    <ligand>
        <name>Mg(2+)</name>
        <dbReference type="ChEBI" id="CHEBI:18420"/>
    </ligand>
</feature>
<proteinExistence type="inferred from homology"/>